<keyword evidence="5" id="KW-0812">Transmembrane</keyword>
<keyword evidence="5" id="KW-0472">Membrane</keyword>
<dbReference type="InterPro" id="IPR003439">
    <property type="entry name" value="ABC_transporter-like_ATP-bd"/>
</dbReference>
<feature type="transmembrane region" description="Helical" evidence="5">
    <location>
        <begin position="483"/>
        <end position="503"/>
    </location>
</feature>
<dbReference type="Pfam" id="PF00005">
    <property type="entry name" value="ABC_tran"/>
    <property type="match status" value="1"/>
</dbReference>
<reference evidence="7 8" key="1">
    <citation type="submission" date="2016-10" db="EMBL/GenBank/DDBJ databases">
        <authorList>
            <person name="de Groot N.N."/>
        </authorList>
    </citation>
    <scope>NUCLEOTIDE SEQUENCE [LARGE SCALE GENOMIC DNA]</scope>
    <source>
        <strain evidence="7 8">CGMCC 4.2026</strain>
    </source>
</reference>
<feature type="region of interest" description="Disordered" evidence="4">
    <location>
        <begin position="293"/>
        <end position="320"/>
    </location>
</feature>
<feature type="domain" description="ABC transporter" evidence="6">
    <location>
        <begin position="14"/>
        <end position="236"/>
    </location>
</feature>
<gene>
    <name evidence="7" type="ORF">SAMN05216267_100443</name>
</gene>
<dbReference type="GO" id="GO:0005524">
    <property type="term" value="F:ATP binding"/>
    <property type="evidence" value="ECO:0007669"/>
    <property type="project" value="UniProtKB-KW"/>
</dbReference>
<dbReference type="GO" id="GO:0016887">
    <property type="term" value="F:ATP hydrolysis activity"/>
    <property type="evidence" value="ECO:0007669"/>
    <property type="project" value="InterPro"/>
</dbReference>
<organism evidence="7 8">
    <name type="scientific">Actinacidiphila rubida</name>
    <dbReference type="NCBI Taxonomy" id="310780"/>
    <lineage>
        <taxon>Bacteria</taxon>
        <taxon>Bacillati</taxon>
        <taxon>Actinomycetota</taxon>
        <taxon>Actinomycetes</taxon>
        <taxon>Kitasatosporales</taxon>
        <taxon>Streptomycetaceae</taxon>
        <taxon>Actinacidiphila</taxon>
    </lineage>
</organism>
<accession>A0A1H8FTL5</accession>
<keyword evidence="5" id="KW-1133">Transmembrane helix</keyword>
<dbReference type="PANTHER" id="PTHR42939">
    <property type="entry name" value="ABC TRANSPORTER ATP-BINDING PROTEIN ALBC-RELATED"/>
    <property type="match status" value="1"/>
</dbReference>
<dbReference type="RefSeq" id="WP_322900194.1">
    <property type="nucleotide sequence ID" value="NZ_FODD01000004.1"/>
</dbReference>
<evidence type="ECO:0000256" key="1">
    <source>
        <dbReference type="ARBA" id="ARBA00022448"/>
    </source>
</evidence>
<evidence type="ECO:0000256" key="5">
    <source>
        <dbReference type="SAM" id="Phobius"/>
    </source>
</evidence>
<keyword evidence="8" id="KW-1185">Reference proteome</keyword>
<evidence type="ECO:0000313" key="8">
    <source>
        <dbReference type="Proteomes" id="UP000181951"/>
    </source>
</evidence>
<dbReference type="Proteomes" id="UP000181951">
    <property type="component" value="Unassembled WGS sequence"/>
</dbReference>
<dbReference type="InterPro" id="IPR051782">
    <property type="entry name" value="ABC_Transporter_VariousFunc"/>
</dbReference>
<dbReference type="InterPro" id="IPR027417">
    <property type="entry name" value="P-loop_NTPase"/>
</dbReference>
<feature type="transmembrane region" description="Helical" evidence="5">
    <location>
        <begin position="523"/>
        <end position="545"/>
    </location>
</feature>
<protein>
    <submittedName>
        <fullName evidence="7">ABC transporter</fullName>
    </submittedName>
</protein>
<feature type="transmembrane region" description="Helical" evidence="5">
    <location>
        <begin position="448"/>
        <end position="471"/>
    </location>
</feature>
<dbReference type="AlphaFoldDB" id="A0A1H8FTL5"/>
<keyword evidence="3" id="KW-0067">ATP-binding</keyword>
<sequence length="549" mass="55005">MRDDGEAAAAGGGLRLDGVGRRYGLRGPWVLRDVAFEVPPGSLVRVEGPNGSGKSTLLRILAGVDRPTAGQVSGRPAAGTAYVPERFPPALPFAVLRYLTHMGAVRGLPAREAADSALYWLDRFGLAGHARTPLDELSKGTCQKVAVIQALLADPALLVLDEAWTGLDVAARAVLDAAVRERVAAGAIVVFVDHDPRRLAADTTAVHAVDTGVLTMTAPALSAADPAPDDAATVVIEAVGTGRPLPAGAEGLLPVGESGAVRGAVPAGRSDAVLRALLAAAPPWHITAVRTDAPPATAVPGPRPAPRTPRLTAPVGATGPSARARRPGVLVRYQLDLLLRSHRWLPPLIFYGAVMAIGIAGGEPLLGSLGYAAALLLPVAAWTVRVCVTNEPAAARACVASAVGPARAQSAALAAAAVVSGVLGLAGTAVVAAVSGPHADDLHTAVPIGPAALAGAMAAAVSVLLGTAVGALTNPPLVRGAGWPVLTTAVAAGAVLIVSGSPAQAAVTGLVTGSRTGAVHYPVLALLAAAVVALAAARLSAWAVARSWR</sequence>
<keyword evidence="1" id="KW-0813">Transport</keyword>
<dbReference type="PROSITE" id="PS50893">
    <property type="entry name" value="ABC_TRANSPORTER_2"/>
    <property type="match status" value="1"/>
</dbReference>
<proteinExistence type="predicted"/>
<evidence type="ECO:0000256" key="2">
    <source>
        <dbReference type="ARBA" id="ARBA00022741"/>
    </source>
</evidence>
<feature type="transmembrane region" description="Helical" evidence="5">
    <location>
        <begin position="344"/>
        <end position="362"/>
    </location>
</feature>
<dbReference type="EMBL" id="FODD01000004">
    <property type="protein sequence ID" value="SEN34448.1"/>
    <property type="molecule type" value="Genomic_DNA"/>
</dbReference>
<dbReference type="PANTHER" id="PTHR42939:SF1">
    <property type="entry name" value="ABC TRANSPORTER ATP-BINDING PROTEIN ALBC-RELATED"/>
    <property type="match status" value="1"/>
</dbReference>
<dbReference type="Gene3D" id="3.40.50.300">
    <property type="entry name" value="P-loop containing nucleotide triphosphate hydrolases"/>
    <property type="match status" value="1"/>
</dbReference>
<evidence type="ECO:0000256" key="3">
    <source>
        <dbReference type="ARBA" id="ARBA00022840"/>
    </source>
</evidence>
<evidence type="ECO:0000256" key="4">
    <source>
        <dbReference type="SAM" id="MobiDB-lite"/>
    </source>
</evidence>
<dbReference type="SMART" id="SM00382">
    <property type="entry name" value="AAA"/>
    <property type="match status" value="1"/>
</dbReference>
<feature type="transmembrane region" description="Helical" evidence="5">
    <location>
        <begin position="411"/>
        <end position="436"/>
    </location>
</feature>
<evidence type="ECO:0000259" key="6">
    <source>
        <dbReference type="PROSITE" id="PS50893"/>
    </source>
</evidence>
<keyword evidence="2" id="KW-0547">Nucleotide-binding</keyword>
<dbReference type="SUPFAM" id="SSF52540">
    <property type="entry name" value="P-loop containing nucleoside triphosphate hydrolases"/>
    <property type="match status" value="1"/>
</dbReference>
<dbReference type="InterPro" id="IPR003593">
    <property type="entry name" value="AAA+_ATPase"/>
</dbReference>
<dbReference type="STRING" id="310780.SAMN05216267_100443"/>
<evidence type="ECO:0000313" key="7">
    <source>
        <dbReference type="EMBL" id="SEN34448.1"/>
    </source>
</evidence>
<name>A0A1H8FTL5_9ACTN</name>